<gene>
    <name evidence="2" type="ORF">IV494_12205</name>
</gene>
<dbReference type="EMBL" id="JADPVI010000003">
    <property type="protein sequence ID" value="MBF8457941.1"/>
    <property type="molecule type" value="Genomic_DNA"/>
</dbReference>
<name>A0ABS0FE07_9FLAO</name>
<protein>
    <submittedName>
        <fullName evidence="2">Uncharacterized protein</fullName>
    </submittedName>
</protein>
<proteinExistence type="predicted"/>
<keyword evidence="1" id="KW-0472">Membrane</keyword>
<sequence>MKNLDIEKLERQNVYSVPDRFFEEMQMKVLAETAPKKEAKIIKMNWAYSAAAAVALLFGVTFFVNQKNTDTEVVSATKQVTNDSNTVANSSLPSDNPKKEAVVPDQIADQDLTTVVASNQKESKVPTAIVEQNKNKLGDSEKTAVSQNPDIQVDQILASFSSADLADLGKNVEQDVYLDLYN</sequence>
<evidence type="ECO:0000256" key="1">
    <source>
        <dbReference type="SAM" id="Phobius"/>
    </source>
</evidence>
<accession>A0ABS0FE07</accession>
<feature type="transmembrane region" description="Helical" evidence="1">
    <location>
        <begin position="46"/>
        <end position="64"/>
    </location>
</feature>
<evidence type="ECO:0000313" key="2">
    <source>
        <dbReference type="EMBL" id="MBF8457941.1"/>
    </source>
</evidence>
<keyword evidence="1" id="KW-1133">Transmembrane helix</keyword>
<keyword evidence="3" id="KW-1185">Reference proteome</keyword>
<keyword evidence="1" id="KW-0812">Transmembrane</keyword>
<organism evidence="2 3">
    <name type="scientific">Kaistella gelatinilytica</name>
    <dbReference type="NCBI Taxonomy" id="2787636"/>
    <lineage>
        <taxon>Bacteria</taxon>
        <taxon>Pseudomonadati</taxon>
        <taxon>Bacteroidota</taxon>
        <taxon>Flavobacteriia</taxon>
        <taxon>Flavobacteriales</taxon>
        <taxon>Weeksellaceae</taxon>
        <taxon>Chryseobacterium group</taxon>
        <taxon>Kaistella</taxon>
    </lineage>
</organism>
<dbReference type="RefSeq" id="WP_196080415.1">
    <property type="nucleotide sequence ID" value="NZ_JADPVI010000003.1"/>
</dbReference>
<dbReference type="Proteomes" id="UP000660070">
    <property type="component" value="Unassembled WGS sequence"/>
</dbReference>
<evidence type="ECO:0000313" key="3">
    <source>
        <dbReference type="Proteomes" id="UP000660070"/>
    </source>
</evidence>
<reference evidence="2 3" key="1">
    <citation type="submission" date="2020-11" db="EMBL/GenBank/DDBJ databases">
        <title>Kaistella gelatinilytica sp. nov., a flavobacterium isolated from Antarctic Soil.</title>
        <authorList>
            <person name="Li J."/>
        </authorList>
    </citation>
    <scope>NUCLEOTIDE SEQUENCE [LARGE SCALE GENOMIC DNA]</scope>
    <source>
        <strain evidence="2 3">G5-32</strain>
    </source>
</reference>
<comment type="caution">
    <text evidence="2">The sequence shown here is derived from an EMBL/GenBank/DDBJ whole genome shotgun (WGS) entry which is preliminary data.</text>
</comment>